<dbReference type="Gene3D" id="3.10.450.40">
    <property type="match status" value="2"/>
</dbReference>
<keyword evidence="4" id="KW-1185">Reference proteome</keyword>
<evidence type="ECO:0000313" key="3">
    <source>
        <dbReference type="EMBL" id="MDW0109054.1"/>
    </source>
</evidence>
<keyword evidence="1" id="KW-0812">Transmembrane</keyword>
<feature type="domain" description="Cell wall elongation regulator TseB-like" evidence="2">
    <location>
        <begin position="38"/>
        <end position="81"/>
    </location>
</feature>
<dbReference type="EMBL" id="JAUBDH010000002">
    <property type="protein sequence ID" value="MDW0109054.1"/>
    <property type="molecule type" value="Genomic_DNA"/>
</dbReference>
<dbReference type="Proteomes" id="UP001280629">
    <property type="component" value="Unassembled WGS sequence"/>
</dbReference>
<protein>
    <submittedName>
        <fullName evidence="3">DUF5590 domain-containing protein</fullName>
    </submittedName>
</protein>
<name>A0ABU4FWH4_9BACL</name>
<keyword evidence="1" id="KW-1133">Transmembrane helix</keyword>
<accession>A0ABU4FWH4</accession>
<dbReference type="RefSeq" id="WP_317934437.1">
    <property type="nucleotide sequence ID" value="NZ_JAUBDH010000002.1"/>
</dbReference>
<dbReference type="Pfam" id="PF17881">
    <property type="entry name" value="TseB"/>
    <property type="match status" value="1"/>
</dbReference>
<sequence>MVNWIKFFIVFLFSLTLILTAFVFYKAYEPASQQKEDAENRVLNAGLLNKVDRAEVYNGTTSLTVVFGKDDKGVEKGVFVNDQEKSDEKLKVVALKKGVTAKEALSSVKQELDVNKLIHVKLGIEDNTAVWEVAFKNQSNKLNYVYVTFSNGQWQKRILNL</sequence>
<feature type="transmembrane region" description="Helical" evidence="1">
    <location>
        <begin position="6"/>
        <end position="25"/>
    </location>
</feature>
<dbReference type="InterPro" id="IPR041401">
    <property type="entry name" value="TseB-like_dom"/>
</dbReference>
<dbReference type="SUPFAM" id="SSF54403">
    <property type="entry name" value="Cystatin/monellin"/>
    <property type="match status" value="2"/>
</dbReference>
<evidence type="ECO:0000256" key="1">
    <source>
        <dbReference type="SAM" id="Phobius"/>
    </source>
</evidence>
<dbReference type="InterPro" id="IPR046350">
    <property type="entry name" value="Cystatin_sf"/>
</dbReference>
<organism evidence="3 4">
    <name type="scientific">Sporosarcina aquimarina</name>
    <dbReference type="NCBI Taxonomy" id="114975"/>
    <lineage>
        <taxon>Bacteria</taxon>
        <taxon>Bacillati</taxon>
        <taxon>Bacillota</taxon>
        <taxon>Bacilli</taxon>
        <taxon>Bacillales</taxon>
        <taxon>Caryophanaceae</taxon>
        <taxon>Sporosarcina</taxon>
    </lineage>
</organism>
<gene>
    <name evidence="3" type="ORF">QT716_03205</name>
</gene>
<reference evidence="3 4" key="1">
    <citation type="submission" date="2023-06" db="EMBL/GenBank/DDBJ databases">
        <title>Sporosarcina sp. nov., isolated from Korean traditional fermented seafood 'Jeotgal'.</title>
        <authorList>
            <person name="Yang A.-I."/>
            <person name="Shin N.-R."/>
        </authorList>
    </citation>
    <scope>NUCLEOTIDE SEQUENCE [LARGE SCALE GENOMIC DNA]</scope>
    <source>
        <strain evidence="3 4">KCTC3840</strain>
    </source>
</reference>
<comment type="caution">
    <text evidence="3">The sequence shown here is derived from an EMBL/GenBank/DDBJ whole genome shotgun (WGS) entry which is preliminary data.</text>
</comment>
<evidence type="ECO:0000313" key="4">
    <source>
        <dbReference type="Proteomes" id="UP001280629"/>
    </source>
</evidence>
<evidence type="ECO:0000259" key="2">
    <source>
        <dbReference type="Pfam" id="PF17881"/>
    </source>
</evidence>
<proteinExistence type="predicted"/>
<keyword evidence="1" id="KW-0472">Membrane</keyword>